<reference evidence="1" key="1">
    <citation type="submission" date="2021-02" db="EMBL/GenBank/DDBJ databases">
        <authorList>
            <person name="Palmer J.M."/>
        </authorList>
    </citation>
    <scope>NUCLEOTIDE SEQUENCE</scope>
    <source>
        <strain evidence="1">SCRP734</strain>
    </source>
</reference>
<gene>
    <name evidence="1" type="ORF">PHYPSEUDO_007466</name>
</gene>
<dbReference type="EMBL" id="JAGDFM010000003">
    <property type="protein sequence ID" value="KAG7393629.1"/>
    <property type="molecule type" value="Genomic_DNA"/>
</dbReference>
<keyword evidence="2" id="KW-1185">Reference proteome</keyword>
<dbReference type="Proteomes" id="UP000694044">
    <property type="component" value="Unassembled WGS sequence"/>
</dbReference>
<dbReference type="AlphaFoldDB" id="A0A8T1WPI4"/>
<evidence type="ECO:0000313" key="1">
    <source>
        <dbReference type="EMBL" id="KAG7393629.1"/>
    </source>
</evidence>
<accession>A0A8T1WPI4</accession>
<proteinExistence type="predicted"/>
<protein>
    <submittedName>
        <fullName evidence="1">Uncharacterized protein</fullName>
    </submittedName>
</protein>
<evidence type="ECO:0000313" key="2">
    <source>
        <dbReference type="Proteomes" id="UP000694044"/>
    </source>
</evidence>
<organism evidence="1 2">
    <name type="scientific">Phytophthora pseudosyringae</name>
    <dbReference type="NCBI Taxonomy" id="221518"/>
    <lineage>
        <taxon>Eukaryota</taxon>
        <taxon>Sar</taxon>
        <taxon>Stramenopiles</taxon>
        <taxon>Oomycota</taxon>
        <taxon>Peronosporomycetes</taxon>
        <taxon>Peronosporales</taxon>
        <taxon>Peronosporaceae</taxon>
        <taxon>Phytophthora</taxon>
    </lineage>
</organism>
<dbReference type="OrthoDB" id="76046at2759"/>
<comment type="caution">
    <text evidence="1">The sequence shown here is derived from an EMBL/GenBank/DDBJ whole genome shotgun (WGS) entry which is preliminary data.</text>
</comment>
<sequence length="267" mass="29564">MDEMAKMLETYAGGLHQSFESVFERVGQSLSQSAQVMRMMNEVMESAMMQNLFVSSGYEVSGGLIIEVVNRSQIMLGQTKICARLYNSEEAFFSATLESLRAGGRVQLQAPIHDVVGPVAGIIELECISPGTQQPLTKRSSFRVFYLQQGTFQILRSGEEGAAPGPTEVAVASARFLLTRVREILDLSPIHGILTDEQGRYRFHPHIPLRNNDTVFYLSVKEGRAGEPAYQVTVSAAGSASTADERRRQCQQIIDEMEIVDDDDSDY</sequence>
<name>A0A8T1WPI4_9STRA</name>